<dbReference type="InterPro" id="IPR027417">
    <property type="entry name" value="P-loop_NTPase"/>
</dbReference>
<sequence>MPAPVFIVGHWRSGTTHLYNVLSRSPAFGWVPPFAAGLPWDFMGVVGPIRTVLESHLPSDRMIDNIPVTPDSPQEDELPLALMSTVSYYHGLFFPSRFEHHFNRGIFFEGCTPEEIADWRDTFSYFLRKVALVQPGLPLLLKNPVHSVRIPMLRRMWPDARFIHIHRNPYVVYPSTRRTFGTLLDSFALQDHGHVDLDRFVLDLYPRLMNRLMEDTRDLPPSHYAEIRFEDFEREPMAELERVHRDLDLPGWPEAEPRFRAYLDSIQGYQKNSHRYPPEDVARVGRHWEPLIRRWGYAPPA</sequence>
<evidence type="ECO:0000313" key="2">
    <source>
        <dbReference type="Proteomes" id="UP000321523"/>
    </source>
</evidence>
<protein>
    <submittedName>
        <fullName evidence="1">Sulfotransferase family protein</fullName>
    </submittedName>
</protein>
<dbReference type="InterPro" id="IPR052736">
    <property type="entry name" value="Stf3_sulfotransferase"/>
</dbReference>
<proteinExistence type="predicted"/>
<dbReference type="Proteomes" id="UP000321523">
    <property type="component" value="Unassembled WGS sequence"/>
</dbReference>
<dbReference type="GO" id="GO:0016740">
    <property type="term" value="F:transferase activity"/>
    <property type="evidence" value="ECO:0007669"/>
    <property type="project" value="UniProtKB-KW"/>
</dbReference>
<accession>A0A512DSS0</accession>
<name>A0A512DSS0_9PROT</name>
<evidence type="ECO:0000313" key="1">
    <source>
        <dbReference type="EMBL" id="GEO39507.1"/>
    </source>
</evidence>
<dbReference type="PANTHER" id="PTHR36451:SF1">
    <property type="entry name" value="OMEGA-HYDROXY-BETA-DIHYDROMENAQUINONE-9 SULFOTRANSFERASE STF3"/>
    <property type="match status" value="1"/>
</dbReference>
<dbReference type="Pfam" id="PF13469">
    <property type="entry name" value="Sulfotransfer_3"/>
    <property type="match status" value="1"/>
</dbReference>
<keyword evidence="1" id="KW-0808">Transferase</keyword>
<dbReference type="Gene3D" id="3.40.50.300">
    <property type="entry name" value="P-loop containing nucleotide triphosphate hydrolases"/>
    <property type="match status" value="1"/>
</dbReference>
<keyword evidence="2" id="KW-1185">Reference proteome</keyword>
<comment type="caution">
    <text evidence="1">The sequence shown here is derived from an EMBL/GenBank/DDBJ whole genome shotgun (WGS) entry which is preliminary data.</text>
</comment>
<dbReference type="SUPFAM" id="SSF52540">
    <property type="entry name" value="P-loop containing nucleoside triphosphate hydrolases"/>
    <property type="match status" value="1"/>
</dbReference>
<gene>
    <name evidence="1" type="ORF">SAE02_36550</name>
</gene>
<dbReference type="AlphaFoldDB" id="A0A512DSS0"/>
<organism evidence="1 2">
    <name type="scientific">Skermanella aerolata</name>
    <dbReference type="NCBI Taxonomy" id="393310"/>
    <lineage>
        <taxon>Bacteria</taxon>
        <taxon>Pseudomonadati</taxon>
        <taxon>Pseudomonadota</taxon>
        <taxon>Alphaproteobacteria</taxon>
        <taxon>Rhodospirillales</taxon>
        <taxon>Azospirillaceae</taxon>
        <taxon>Skermanella</taxon>
    </lineage>
</organism>
<dbReference type="EMBL" id="BJYZ01000017">
    <property type="protein sequence ID" value="GEO39507.1"/>
    <property type="molecule type" value="Genomic_DNA"/>
</dbReference>
<dbReference type="PANTHER" id="PTHR36451">
    <property type="entry name" value="PAPS-DEPENDENT SULFOTRANSFERASE STF3"/>
    <property type="match status" value="1"/>
</dbReference>
<reference evidence="1 2" key="1">
    <citation type="submission" date="2019-07" db="EMBL/GenBank/DDBJ databases">
        <title>Whole genome shotgun sequence of Skermanella aerolata NBRC 106429.</title>
        <authorList>
            <person name="Hosoyama A."/>
            <person name="Uohara A."/>
            <person name="Ohji S."/>
            <person name="Ichikawa N."/>
        </authorList>
    </citation>
    <scope>NUCLEOTIDE SEQUENCE [LARGE SCALE GENOMIC DNA]</scope>
    <source>
        <strain evidence="1 2">NBRC 106429</strain>
    </source>
</reference>